<comment type="similarity">
    <text evidence="2">Belongs to the EamA transporter family.</text>
</comment>
<evidence type="ECO:0000256" key="1">
    <source>
        <dbReference type="ARBA" id="ARBA00004141"/>
    </source>
</evidence>
<evidence type="ECO:0000256" key="2">
    <source>
        <dbReference type="ARBA" id="ARBA00007362"/>
    </source>
</evidence>
<dbReference type="SUPFAM" id="SSF103481">
    <property type="entry name" value="Multidrug resistance efflux transporter EmrE"/>
    <property type="match status" value="2"/>
</dbReference>
<feature type="transmembrane region" description="Helical" evidence="6">
    <location>
        <begin position="251"/>
        <end position="267"/>
    </location>
</feature>
<dbReference type="InterPro" id="IPR050638">
    <property type="entry name" value="AA-Vitamin_Transporters"/>
</dbReference>
<reference evidence="8" key="2">
    <citation type="submission" date="2020-09" db="EMBL/GenBank/DDBJ databases">
        <authorList>
            <person name="Sun Q."/>
            <person name="Zhou Y."/>
        </authorList>
    </citation>
    <scope>NUCLEOTIDE SEQUENCE</scope>
    <source>
        <strain evidence="8">CGMCC 1.15958</strain>
    </source>
</reference>
<proteinExistence type="inferred from homology"/>
<feature type="domain" description="EamA" evidence="7">
    <location>
        <begin position="154"/>
        <end position="290"/>
    </location>
</feature>
<evidence type="ECO:0000313" key="8">
    <source>
        <dbReference type="EMBL" id="GGD63863.1"/>
    </source>
</evidence>
<dbReference type="PANTHER" id="PTHR32322">
    <property type="entry name" value="INNER MEMBRANE TRANSPORTER"/>
    <property type="match status" value="1"/>
</dbReference>
<keyword evidence="9" id="KW-1185">Reference proteome</keyword>
<name>A0A917DT01_9BACT</name>
<feature type="transmembrane region" description="Helical" evidence="6">
    <location>
        <begin position="151"/>
        <end position="168"/>
    </location>
</feature>
<feature type="transmembrane region" description="Helical" evidence="6">
    <location>
        <begin position="220"/>
        <end position="239"/>
    </location>
</feature>
<feature type="domain" description="EamA" evidence="7">
    <location>
        <begin position="8"/>
        <end position="139"/>
    </location>
</feature>
<feature type="transmembrane region" description="Helical" evidence="6">
    <location>
        <begin position="69"/>
        <end position="89"/>
    </location>
</feature>
<dbReference type="AlphaFoldDB" id="A0A917DT01"/>
<comment type="subcellular location">
    <subcellularLocation>
        <location evidence="1">Membrane</location>
        <topology evidence="1">Multi-pass membrane protein</topology>
    </subcellularLocation>
</comment>
<dbReference type="EMBL" id="BMKK01000005">
    <property type="protein sequence ID" value="GGD63863.1"/>
    <property type="molecule type" value="Genomic_DNA"/>
</dbReference>
<dbReference type="Pfam" id="PF00892">
    <property type="entry name" value="EamA"/>
    <property type="match status" value="2"/>
</dbReference>
<evidence type="ECO:0000256" key="3">
    <source>
        <dbReference type="ARBA" id="ARBA00022692"/>
    </source>
</evidence>
<organism evidence="8 9">
    <name type="scientific">Emticicia aquatilis</name>
    <dbReference type="NCBI Taxonomy" id="1537369"/>
    <lineage>
        <taxon>Bacteria</taxon>
        <taxon>Pseudomonadati</taxon>
        <taxon>Bacteroidota</taxon>
        <taxon>Cytophagia</taxon>
        <taxon>Cytophagales</taxon>
        <taxon>Leadbetterellaceae</taxon>
        <taxon>Emticicia</taxon>
    </lineage>
</organism>
<dbReference type="Gene3D" id="1.10.3730.20">
    <property type="match status" value="1"/>
</dbReference>
<dbReference type="Proteomes" id="UP000609064">
    <property type="component" value="Unassembled WGS sequence"/>
</dbReference>
<accession>A0A917DT01</accession>
<dbReference type="InterPro" id="IPR037185">
    <property type="entry name" value="EmrE-like"/>
</dbReference>
<evidence type="ECO:0000259" key="7">
    <source>
        <dbReference type="Pfam" id="PF00892"/>
    </source>
</evidence>
<evidence type="ECO:0000256" key="6">
    <source>
        <dbReference type="SAM" id="Phobius"/>
    </source>
</evidence>
<feature type="transmembrane region" description="Helical" evidence="6">
    <location>
        <begin position="122"/>
        <end position="139"/>
    </location>
</feature>
<dbReference type="RefSeq" id="WP_188766905.1">
    <property type="nucleotide sequence ID" value="NZ_BMKK01000005.1"/>
</dbReference>
<feature type="transmembrane region" description="Helical" evidence="6">
    <location>
        <begin position="95"/>
        <end position="115"/>
    </location>
</feature>
<keyword evidence="4 6" id="KW-1133">Transmembrane helix</keyword>
<reference evidence="8" key="1">
    <citation type="journal article" date="2014" name="Int. J. Syst. Evol. Microbiol.">
        <title>Complete genome sequence of Corynebacterium casei LMG S-19264T (=DSM 44701T), isolated from a smear-ripened cheese.</title>
        <authorList>
            <consortium name="US DOE Joint Genome Institute (JGI-PGF)"/>
            <person name="Walter F."/>
            <person name="Albersmeier A."/>
            <person name="Kalinowski J."/>
            <person name="Ruckert C."/>
        </authorList>
    </citation>
    <scope>NUCLEOTIDE SEQUENCE</scope>
    <source>
        <strain evidence="8">CGMCC 1.15958</strain>
    </source>
</reference>
<evidence type="ECO:0000256" key="5">
    <source>
        <dbReference type="ARBA" id="ARBA00023136"/>
    </source>
</evidence>
<feature type="transmembrane region" description="Helical" evidence="6">
    <location>
        <begin position="180"/>
        <end position="200"/>
    </location>
</feature>
<dbReference type="InterPro" id="IPR000620">
    <property type="entry name" value="EamA_dom"/>
</dbReference>
<evidence type="ECO:0000256" key="4">
    <source>
        <dbReference type="ARBA" id="ARBA00022989"/>
    </source>
</evidence>
<comment type="caution">
    <text evidence="8">The sequence shown here is derived from an EMBL/GenBank/DDBJ whole genome shotgun (WGS) entry which is preliminary data.</text>
</comment>
<sequence>MSEKTKIYIALGIVYIVWGSTYLGVKVALHTLPPMLISCTRFLIGGSLLFAFTLLRGQGMPTLQETRNAAFIGVLLSGVGNCAVAYALMKMPSGLVALLVATLPAWMILLDFLFFSNAKPTVIGTIGLVLGLVGMAVLLNPSQQIGQQEVPVLAALIVFLGSIAWAFGSLKSPYLVLPNSLQSTAIQMVVGGCFSLTMSIAFEKDQLQSFQNMTTETYLAMIYLIFIGSYVGYTAYVWLINHAPPQLTATYAYVNPVVAIFLGWIFLDERLTSRSMLASAIILAGVVMMTLGRKRPPKEIDMQ</sequence>
<protein>
    <submittedName>
        <fullName evidence="8">Drug/metabolite exporter YedA</fullName>
    </submittedName>
</protein>
<keyword evidence="3 6" id="KW-0812">Transmembrane</keyword>
<keyword evidence="5 6" id="KW-0472">Membrane</keyword>
<feature type="transmembrane region" description="Helical" evidence="6">
    <location>
        <begin position="273"/>
        <end position="292"/>
    </location>
</feature>
<feature type="transmembrane region" description="Helical" evidence="6">
    <location>
        <begin position="35"/>
        <end position="57"/>
    </location>
</feature>
<dbReference type="PANTHER" id="PTHR32322:SF2">
    <property type="entry name" value="EAMA DOMAIN-CONTAINING PROTEIN"/>
    <property type="match status" value="1"/>
</dbReference>
<dbReference type="GO" id="GO:0016020">
    <property type="term" value="C:membrane"/>
    <property type="evidence" value="ECO:0007669"/>
    <property type="project" value="UniProtKB-SubCell"/>
</dbReference>
<gene>
    <name evidence="8" type="ORF">GCM10011514_29850</name>
</gene>
<feature type="transmembrane region" description="Helical" evidence="6">
    <location>
        <begin position="7"/>
        <end position="29"/>
    </location>
</feature>
<evidence type="ECO:0000313" key="9">
    <source>
        <dbReference type="Proteomes" id="UP000609064"/>
    </source>
</evidence>